<dbReference type="Gene3D" id="3.90.226.10">
    <property type="entry name" value="2-enoyl-CoA Hydratase, Chain A, domain 1"/>
    <property type="match status" value="2"/>
</dbReference>
<evidence type="ECO:0000256" key="6">
    <source>
        <dbReference type="ARBA" id="ARBA00023136"/>
    </source>
</evidence>
<evidence type="ECO:0000256" key="7">
    <source>
        <dbReference type="SAM" id="Phobius"/>
    </source>
</evidence>
<feature type="domain" description="Peptidase S49" evidence="8">
    <location>
        <begin position="366"/>
        <end position="516"/>
    </location>
</feature>
<dbReference type="NCBIfam" id="TIGR00705">
    <property type="entry name" value="SppA_67K"/>
    <property type="match status" value="1"/>
</dbReference>
<dbReference type="NCBIfam" id="TIGR00706">
    <property type="entry name" value="SppA_dom"/>
    <property type="match status" value="1"/>
</dbReference>
<reference evidence="9" key="1">
    <citation type="submission" date="2019-08" db="EMBL/GenBank/DDBJ databases">
        <authorList>
            <person name="Kucharzyk K."/>
            <person name="Murdoch R.W."/>
            <person name="Higgins S."/>
            <person name="Loffler F."/>
        </authorList>
    </citation>
    <scope>NUCLEOTIDE SEQUENCE</scope>
</reference>
<evidence type="ECO:0000256" key="5">
    <source>
        <dbReference type="ARBA" id="ARBA00022825"/>
    </source>
</evidence>
<feature type="transmembrane region" description="Helical" evidence="7">
    <location>
        <begin position="7"/>
        <end position="33"/>
    </location>
</feature>
<evidence type="ECO:0000259" key="8">
    <source>
        <dbReference type="Pfam" id="PF01343"/>
    </source>
</evidence>
<protein>
    <submittedName>
        <fullName evidence="9">Protease 4</fullName>
        <ecNumber evidence="9">3.4.21.-</ecNumber>
    </submittedName>
</protein>
<dbReference type="GO" id="GO:0006465">
    <property type="term" value="P:signal peptide processing"/>
    <property type="evidence" value="ECO:0007669"/>
    <property type="project" value="InterPro"/>
</dbReference>
<dbReference type="InterPro" id="IPR002142">
    <property type="entry name" value="Peptidase_S49"/>
</dbReference>
<dbReference type="InterPro" id="IPR029045">
    <property type="entry name" value="ClpP/crotonase-like_dom_sf"/>
</dbReference>
<organism evidence="9">
    <name type="scientific">bioreactor metagenome</name>
    <dbReference type="NCBI Taxonomy" id="1076179"/>
    <lineage>
        <taxon>unclassified sequences</taxon>
        <taxon>metagenomes</taxon>
        <taxon>ecological metagenomes</taxon>
    </lineage>
</organism>
<dbReference type="EC" id="3.4.21.-" evidence="9"/>
<keyword evidence="5" id="KW-0720">Serine protease</keyword>
<keyword evidence="3 9" id="KW-0645">Protease</keyword>
<dbReference type="Gene3D" id="6.20.330.10">
    <property type="match status" value="1"/>
</dbReference>
<feature type="domain" description="Peptidase S49" evidence="8">
    <location>
        <begin position="127"/>
        <end position="273"/>
    </location>
</feature>
<comment type="caution">
    <text evidence="9">The sequence shown here is derived from an EMBL/GenBank/DDBJ whole genome shotgun (WGS) entry which is preliminary data.</text>
</comment>
<evidence type="ECO:0000256" key="1">
    <source>
        <dbReference type="ARBA" id="ARBA00004370"/>
    </source>
</evidence>
<evidence type="ECO:0000313" key="9">
    <source>
        <dbReference type="EMBL" id="MPL98932.1"/>
    </source>
</evidence>
<gene>
    <name evidence="9" type="primary">sppA_6</name>
    <name evidence="9" type="ORF">SDC9_45144</name>
</gene>
<dbReference type="GO" id="GO:0016020">
    <property type="term" value="C:membrane"/>
    <property type="evidence" value="ECO:0007669"/>
    <property type="project" value="UniProtKB-SubCell"/>
</dbReference>
<dbReference type="InterPro" id="IPR047272">
    <property type="entry name" value="S49_SppA_C"/>
</dbReference>
<comment type="subcellular location">
    <subcellularLocation>
        <location evidence="1">Membrane</location>
    </subcellularLocation>
</comment>
<keyword evidence="6 7" id="KW-0472">Membrane</keyword>
<dbReference type="PANTHER" id="PTHR33209:SF1">
    <property type="entry name" value="PEPTIDASE S49 DOMAIN-CONTAINING PROTEIN"/>
    <property type="match status" value="1"/>
</dbReference>
<dbReference type="EMBL" id="VSSQ01000636">
    <property type="protein sequence ID" value="MPL98932.1"/>
    <property type="molecule type" value="Genomic_DNA"/>
</dbReference>
<dbReference type="PIRSF" id="PIRSF001217">
    <property type="entry name" value="Protease_4_SppA"/>
    <property type="match status" value="1"/>
</dbReference>
<dbReference type="CDD" id="cd07018">
    <property type="entry name" value="S49_SppA_67K_type"/>
    <property type="match status" value="1"/>
</dbReference>
<dbReference type="InterPro" id="IPR004634">
    <property type="entry name" value="Pept_S49_pIV"/>
</dbReference>
<dbReference type="CDD" id="cd07023">
    <property type="entry name" value="S49_Sppa_N_C"/>
    <property type="match status" value="1"/>
</dbReference>
<dbReference type="GO" id="GO:0008236">
    <property type="term" value="F:serine-type peptidase activity"/>
    <property type="evidence" value="ECO:0007669"/>
    <property type="project" value="UniProtKB-KW"/>
</dbReference>
<evidence type="ECO:0000256" key="4">
    <source>
        <dbReference type="ARBA" id="ARBA00022801"/>
    </source>
</evidence>
<keyword evidence="7" id="KW-0812">Transmembrane</keyword>
<dbReference type="Pfam" id="PF01343">
    <property type="entry name" value="Peptidase_S49"/>
    <property type="match status" value="2"/>
</dbReference>
<evidence type="ECO:0000256" key="2">
    <source>
        <dbReference type="ARBA" id="ARBA00008683"/>
    </source>
</evidence>
<dbReference type="InterPro" id="IPR047217">
    <property type="entry name" value="S49_SppA_67K_type_N"/>
</dbReference>
<keyword evidence="7" id="KW-1133">Transmembrane helix</keyword>
<dbReference type="PANTHER" id="PTHR33209">
    <property type="entry name" value="PROTEASE 4"/>
    <property type="match status" value="1"/>
</dbReference>
<name>A0A644W8P1_9ZZZZ</name>
<proteinExistence type="inferred from homology"/>
<dbReference type="SUPFAM" id="SSF52096">
    <property type="entry name" value="ClpP/crotonase"/>
    <property type="match status" value="2"/>
</dbReference>
<sequence length="581" mass="63866">MKQFLKFTLATIVGVIIVSILGTILMFGIFGAIGASADRPVKTEPGSVYQLDLKGQLVDRSQDDPFSSAMAEAFGQPEVNVIGLDDVLSNIEKAKSDSNIVGIYLKGGVLSGGFASMKEIRDALLDFKSTGKFIVAYADTYAQSNYYLASVADKILLNPSGMLELKGLSAELMFFKNTLDKLGIEMQVVRVGTFKSAVEPFINTKMSDANRLQVNTYVSSIWNTLVNGIADSRKITAEQLNAYADEMMLFQSPEKYKAYNLIDSLVYVDEMDSILKDFRKEYKVIKHKAMNRVPDLKKFQKDKVAVIYAIGGIDGNSTEGIISEKLVESIDEAAKSKDVKAVVLRVSSPGGSAYGSEQIWRALSNLKKEKPLIVSMGDYAASGGYYIACMADSIVAQPNTITGSIGIFGVIPNIEGLNKKLGLSYDGVKTNKMSDAISVNRAFTAEEKLLMQNYVNNGYELFVKRCADGRSKTIDEIKSIAEGRVWTGEDALKIGLVDVLGGLDKAITLAAEKAKLDVYQVREYPAKEDFATKLMKALNGDVETRILKSRLGEHYNVVQHLKQFEDMKGIQARMPYDIIFK</sequence>
<dbReference type="AlphaFoldDB" id="A0A644W8P1"/>
<accession>A0A644W8P1</accession>
<evidence type="ECO:0000256" key="3">
    <source>
        <dbReference type="ARBA" id="ARBA00022670"/>
    </source>
</evidence>
<keyword evidence="4 9" id="KW-0378">Hydrolase</keyword>
<dbReference type="InterPro" id="IPR004635">
    <property type="entry name" value="Pept_S49_SppA"/>
</dbReference>
<comment type="similarity">
    <text evidence="2">Belongs to the peptidase S49 family.</text>
</comment>